<evidence type="ECO:0000256" key="1">
    <source>
        <dbReference type="ARBA" id="ARBA00004187"/>
    </source>
</evidence>
<dbReference type="AlphaFoldDB" id="A0AAJ7SQ47"/>
<keyword evidence="18" id="KW-1185">Reference proteome</keyword>
<keyword evidence="8 17" id="KW-0472">Membrane</keyword>
<gene>
    <name evidence="19" type="primary">LOC116939313</name>
</gene>
<evidence type="ECO:0000256" key="13">
    <source>
        <dbReference type="ARBA" id="ARBA00036530"/>
    </source>
</evidence>
<keyword evidence="7 17" id="KW-1133">Transmembrane helix</keyword>
<dbReference type="Gene3D" id="1.20.1250.20">
    <property type="entry name" value="MFS general substrate transporter like domains"/>
    <property type="match status" value="1"/>
</dbReference>
<dbReference type="PANTHER" id="PTHR20766">
    <property type="entry name" value="LARGE NEUTRAL AMINO ACIDS TRANSPORTER SMALL SUBUNIT 4-LIKE ISOFORM X1"/>
    <property type="match status" value="1"/>
</dbReference>
<evidence type="ECO:0000256" key="12">
    <source>
        <dbReference type="ARBA" id="ARBA00036466"/>
    </source>
</evidence>
<comment type="catalytic activity">
    <reaction evidence="13">
        <text>L-methionine(in) = L-methionine(out)</text>
        <dbReference type="Rhea" id="RHEA:70939"/>
        <dbReference type="ChEBI" id="CHEBI:57844"/>
    </reaction>
</comment>
<evidence type="ECO:0000256" key="7">
    <source>
        <dbReference type="ARBA" id="ARBA00022989"/>
    </source>
</evidence>
<evidence type="ECO:0000256" key="5">
    <source>
        <dbReference type="ARBA" id="ARBA00022475"/>
    </source>
</evidence>
<evidence type="ECO:0000256" key="16">
    <source>
        <dbReference type="SAM" id="MobiDB-lite"/>
    </source>
</evidence>
<feature type="region of interest" description="Disordered" evidence="16">
    <location>
        <begin position="415"/>
        <end position="436"/>
    </location>
</feature>
<feature type="transmembrane region" description="Helical" evidence="17">
    <location>
        <begin position="337"/>
        <end position="358"/>
    </location>
</feature>
<evidence type="ECO:0000256" key="17">
    <source>
        <dbReference type="SAM" id="Phobius"/>
    </source>
</evidence>
<keyword evidence="9" id="KW-0325">Glycoprotein</keyword>
<dbReference type="GO" id="GO:0016323">
    <property type="term" value="C:basolateral plasma membrane"/>
    <property type="evidence" value="ECO:0007669"/>
    <property type="project" value="UniProtKB-SubCell"/>
</dbReference>
<feature type="transmembrane region" description="Helical" evidence="17">
    <location>
        <begin position="139"/>
        <end position="156"/>
    </location>
</feature>
<evidence type="ECO:0000313" key="19">
    <source>
        <dbReference type="RefSeq" id="XP_032803409.1"/>
    </source>
</evidence>
<dbReference type="Proteomes" id="UP001318040">
    <property type="component" value="Chromosome 5"/>
</dbReference>
<evidence type="ECO:0000256" key="11">
    <source>
        <dbReference type="ARBA" id="ARBA00033167"/>
    </source>
</evidence>
<dbReference type="KEGG" id="pmrn:116939313"/>
<comment type="subcellular location">
    <subcellularLocation>
        <location evidence="1">Basolateral cell membrane</location>
    </subcellularLocation>
    <subcellularLocation>
        <location evidence="2">Cell membrane</location>
        <topology evidence="2">Multi-pass membrane protein</topology>
    </subcellularLocation>
</comment>
<proteinExistence type="inferred from homology"/>
<feature type="transmembrane region" description="Helical" evidence="17">
    <location>
        <begin position="197"/>
        <end position="220"/>
    </location>
</feature>
<feature type="transmembrane region" description="Helical" evidence="17">
    <location>
        <begin position="12"/>
        <end position="39"/>
    </location>
</feature>
<protein>
    <recommendedName>
        <fullName evidence="4">Large neutral amino acids transporter small subunit 4</fullName>
    </recommendedName>
    <alternativeName>
        <fullName evidence="11">L-type amino acid transporter 4</fullName>
    </alternativeName>
    <alternativeName>
        <fullName evidence="10">Solute carrier family 43 member 2</fullName>
    </alternativeName>
</protein>
<feature type="transmembrane region" description="Helical" evidence="17">
    <location>
        <begin position="378"/>
        <end position="400"/>
    </location>
</feature>
<evidence type="ECO:0000256" key="15">
    <source>
        <dbReference type="ARBA" id="ARBA00036887"/>
    </source>
</evidence>
<comment type="catalytic activity">
    <reaction evidence="15">
        <text>L-leucine(in) = L-leucine(out)</text>
        <dbReference type="Rhea" id="RHEA:73011"/>
        <dbReference type="ChEBI" id="CHEBI:57427"/>
    </reaction>
</comment>
<evidence type="ECO:0000256" key="4">
    <source>
        <dbReference type="ARBA" id="ARBA00020691"/>
    </source>
</evidence>
<feature type="transmembrane region" description="Helical" evidence="17">
    <location>
        <begin position="448"/>
        <end position="467"/>
    </location>
</feature>
<feature type="transmembrane region" description="Helical" evidence="17">
    <location>
        <begin position="106"/>
        <end position="127"/>
    </location>
</feature>
<keyword evidence="6 17" id="KW-0812">Transmembrane</keyword>
<evidence type="ECO:0000256" key="10">
    <source>
        <dbReference type="ARBA" id="ARBA00030359"/>
    </source>
</evidence>
<dbReference type="Pfam" id="PF07690">
    <property type="entry name" value="MFS_1"/>
    <property type="match status" value="1"/>
</dbReference>
<feature type="compositionally biased region" description="Basic and acidic residues" evidence="16">
    <location>
        <begin position="487"/>
        <end position="505"/>
    </location>
</feature>
<evidence type="ECO:0000256" key="14">
    <source>
        <dbReference type="ARBA" id="ARBA00036777"/>
    </source>
</evidence>
<organism evidence="18 19">
    <name type="scientific">Petromyzon marinus</name>
    <name type="common">Sea lamprey</name>
    <dbReference type="NCBI Taxonomy" id="7757"/>
    <lineage>
        <taxon>Eukaryota</taxon>
        <taxon>Metazoa</taxon>
        <taxon>Chordata</taxon>
        <taxon>Craniata</taxon>
        <taxon>Vertebrata</taxon>
        <taxon>Cyclostomata</taxon>
        <taxon>Hyperoartia</taxon>
        <taxon>Petromyzontiformes</taxon>
        <taxon>Petromyzontidae</taxon>
        <taxon>Petromyzon</taxon>
    </lineage>
</organism>
<dbReference type="GO" id="GO:0015179">
    <property type="term" value="F:L-amino acid transmembrane transporter activity"/>
    <property type="evidence" value="ECO:0007669"/>
    <property type="project" value="TreeGrafter"/>
</dbReference>
<reference evidence="19" key="1">
    <citation type="submission" date="2025-08" db="UniProtKB">
        <authorList>
            <consortium name="RefSeq"/>
        </authorList>
    </citation>
    <scope>IDENTIFICATION</scope>
    <source>
        <tissue evidence="19">Sperm</tissue>
    </source>
</reference>
<evidence type="ECO:0000256" key="6">
    <source>
        <dbReference type="ARBA" id="ARBA00022692"/>
    </source>
</evidence>
<accession>A0AAJ7SQ47</accession>
<name>A0AAJ7SQ47_PETMA</name>
<evidence type="ECO:0000256" key="2">
    <source>
        <dbReference type="ARBA" id="ARBA00004651"/>
    </source>
</evidence>
<comment type="catalytic activity">
    <reaction evidence="12">
        <text>L-phenylalanine(in) = L-phenylalanine(out)</text>
        <dbReference type="Rhea" id="RHEA:27950"/>
        <dbReference type="ChEBI" id="CHEBI:58095"/>
    </reaction>
</comment>
<comment type="similarity">
    <text evidence="3">Belongs to the SLC43A transporter (TC 2.A.1.44) family.</text>
</comment>
<evidence type="ECO:0000313" key="18">
    <source>
        <dbReference type="Proteomes" id="UP001318040"/>
    </source>
</evidence>
<dbReference type="GO" id="GO:0015175">
    <property type="term" value="F:neutral L-amino acid transmembrane transporter activity"/>
    <property type="evidence" value="ECO:0007669"/>
    <property type="project" value="TreeGrafter"/>
</dbReference>
<dbReference type="RefSeq" id="XP_032803409.1">
    <property type="nucleotide sequence ID" value="XM_032947518.1"/>
</dbReference>
<dbReference type="SUPFAM" id="SSF103473">
    <property type="entry name" value="MFS general substrate transporter"/>
    <property type="match status" value="1"/>
</dbReference>
<feature type="transmembrane region" description="Helical" evidence="17">
    <location>
        <begin position="226"/>
        <end position="246"/>
    </location>
</feature>
<dbReference type="PANTHER" id="PTHR20766:SF2">
    <property type="entry name" value="LARGE NEUTRAL AMINO ACIDS TRANSPORTER SMALL SUBUNIT 4"/>
    <property type="match status" value="1"/>
</dbReference>
<feature type="transmembrane region" description="Helical" evidence="17">
    <location>
        <begin position="162"/>
        <end position="185"/>
    </location>
</feature>
<dbReference type="InterPro" id="IPR011701">
    <property type="entry name" value="MFS"/>
</dbReference>
<evidence type="ECO:0000256" key="3">
    <source>
        <dbReference type="ARBA" id="ARBA00006595"/>
    </source>
</evidence>
<evidence type="ECO:0000256" key="8">
    <source>
        <dbReference type="ARBA" id="ARBA00023136"/>
    </source>
</evidence>
<sequence length="531" mass="57065">MSPSLAQAHSRRWWMAVSAVLENLLLSAVLLGWGSLLIMLKSEGFYSHLCSDSPANHSNASSSPSSSSPSSAVLALLAGNASTPPPLPPLSAHARGWAVCREQDEVLNLAFTVGSFLLSAVTLPLGIVMDRYGPRKIRLVGSSSFMLSCLLIAYGASNPKTLSVLIFVALSLNGFGGMCIVFSSLTLPNLFGNLRSTFIALMVGSYASAAVTFPAVKVLYDTGVPFVWLLLGWALLAVLVFTNCFLHWPLEPFPAPEEMDYALRMKLSWLGLDHRVTGPRFSSYLSSVGQRLSTTPGADATTKGRVEGYLGAPNAPAGNGPPLLPPPPFTRSVCTPILLWSLVTMSVTQLRLIFYLGAMNSMLEFLAEGDDPGAVMNTVGWFASMFGMLQLLCLLTAPIIGYVMDWKLDECGGGELEPPTAGPQHQPLRNGDGPVTPRKVKFRDRVNVGLLVLSLLGFCLPLYLFSFSRGLKKKQRLMAPDSGSPGGREEARGPEREKPQGETPHDFQLTLEDVTSAASMWGLQAYSPSAP</sequence>
<dbReference type="InterPro" id="IPR036259">
    <property type="entry name" value="MFS_trans_sf"/>
</dbReference>
<keyword evidence="5" id="KW-1003">Cell membrane</keyword>
<comment type="catalytic activity">
    <reaction evidence="14">
        <text>L-isoleucine(in) = L-isoleucine(out)</text>
        <dbReference type="Rhea" id="RHEA:70943"/>
        <dbReference type="ChEBI" id="CHEBI:58045"/>
    </reaction>
</comment>
<evidence type="ECO:0000256" key="9">
    <source>
        <dbReference type="ARBA" id="ARBA00023180"/>
    </source>
</evidence>
<feature type="region of interest" description="Disordered" evidence="16">
    <location>
        <begin position="476"/>
        <end position="507"/>
    </location>
</feature>